<organism evidence="2 3">
    <name type="scientific">Nonomuraea fuscirosea</name>
    <dbReference type="NCBI Taxonomy" id="1291556"/>
    <lineage>
        <taxon>Bacteria</taxon>
        <taxon>Bacillati</taxon>
        <taxon>Actinomycetota</taxon>
        <taxon>Actinomycetes</taxon>
        <taxon>Streptosporangiales</taxon>
        <taxon>Streptosporangiaceae</taxon>
        <taxon>Nonomuraea</taxon>
    </lineage>
</organism>
<accession>A0A2T0MPF8</accession>
<evidence type="ECO:0000313" key="3">
    <source>
        <dbReference type="Proteomes" id="UP000238312"/>
    </source>
</evidence>
<name>A0A2T0MPF8_9ACTN</name>
<evidence type="ECO:0000313" key="2">
    <source>
        <dbReference type="EMBL" id="PRX59893.1"/>
    </source>
</evidence>
<proteinExistence type="predicted"/>
<keyword evidence="3" id="KW-1185">Reference proteome</keyword>
<dbReference type="EMBL" id="PVNG01000018">
    <property type="protein sequence ID" value="PRX59893.1"/>
    <property type="molecule type" value="Genomic_DNA"/>
</dbReference>
<evidence type="ECO:0000256" key="1">
    <source>
        <dbReference type="SAM" id="MobiDB-lite"/>
    </source>
</evidence>
<comment type="caution">
    <text evidence="2">The sequence shown here is derived from an EMBL/GenBank/DDBJ whole genome shotgun (WGS) entry which is preliminary data.</text>
</comment>
<sequence>MAGSCHTQSAVPSGRVSQRLHRSVSVSTARCPLVASISDAVDLPVPDIPVIRIFTILEVCPQPTSAGRARR</sequence>
<protein>
    <submittedName>
        <fullName evidence="2">Uncharacterized protein</fullName>
    </submittedName>
</protein>
<feature type="compositionally biased region" description="Polar residues" evidence="1">
    <location>
        <begin position="1"/>
        <end position="11"/>
    </location>
</feature>
<feature type="region of interest" description="Disordered" evidence="1">
    <location>
        <begin position="1"/>
        <end position="25"/>
    </location>
</feature>
<reference evidence="2 3" key="1">
    <citation type="submission" date="2018-03" db="EMBL/GenBank/DDBJ databases">
        <title>Genomic Encyclopedia of Type Strains, Phase III (KMG-III): the genomes of soil and plant-associated and newly described type strains.</title>
        <authorList>
            <person name="Whitman W."/>
        </authorList>
    </citation>
    <scope>NUCLEOTIDE SEQUENCE [LARGE SCALE GENOMIC DNA]</scope>
    <source>
        <strain evidence="2 3">CGMCC 4.7104</strain>
    </source>
</reference>
<dbReference type="Proteomes" id="UP000238312">
    <property type="component" value="Unassembled WGS sequence"/>
</dbReference>
<dbReference type="AlphaFoldDB" id="A0A2T0MPF8"/>
<gene>
    <name evidence="2" type="ORF">B0I32_11832</name>
</gene>